<accession>A0A318ZL95</accession>
<proteinExistence type="predicted"/>
<reference evidence="1 2" key="1">
    <citation type="submission" date="2016-12" db="EMBL/GenBank/DDBJ databases">
        <title>The genomes of Aspergillus section Nigri reveals drivers in fungal speciation.</title>
        <authorList>
            <consortium name="DOE Joint Genome Institute"/>
            <person name="Vesth T.C."/>
            <person name="Nybo J."/>
            <person name="Theobald S."/>
            <person name="Brandl J."/>
            <person name="Frisvad J.C."/>
            <person name="Nielsen K.F."/>
            <person name="Lyhne E.K."/>
            <person name="Kogle M.E."/>
            <person name="Kuo A."/>
            <person name="Riley R."/>
            <person name="Clum A."/>
            <person name="Nolan M."/>
            <person name="Lipzen A."/>
            <person name="Salamov A."/>
            <person name="Henrissat B."/>
            <person name="Wiebenga A."/>
            <person name="De Vries R.P."/>
            <person name="Grigoriev I.V."/>
            <person name="Mortensen U.H."/>
            <person name="Andersen M.R."/>
            <person name="Baker S.E."/>
        </authorList>
    </citation>
    <scope>NUCLEOTIDE SEQUENCE [LARGE SCALE GENOMIC DNA]</scope>
    <source>
        <strain evidence="1 2">JOP 1030-1</strain>
    </source>
</reference>
<protein>
    <recommendedName>
        <fullName evidence="3">SMP-30/Gluconolactonase/LRE-like region domain-containing protein</fullName>
    </recommendedName>
</protein>
<dbReference type="InterPro" id="IPR052998">
    <property type="entry name" value="Hetero-Diels-Alderase-like"/>
</dbReference>
<dbReference type="EMBL" id="KZ821224">
    <property type="protein sequence ID" value="PYH47647.1"/>
    <property type="molecule type" value="Genomic_DNA"/>
</dbReference>
<dbReference type="RefSeq" id="XP_025433629.1">
    <property type="nucleotide sequence ID" value="XM_025579059.1"/>
</dbReference>
<evidence type="ECO:0008006" key="3">
    <source>
        <dbReference type="Google" id="ProtNLM"/>
    </source>
</evidence>
<dbReference type="PANTHER" id="PTHR42060">
    <property type="entry name" value="NHL REPEAT-CONTAINING PROTEIN-RELATED"/>
    <property type="match status" value="1"/>
</dbReference>
<dbReference type="STRING" id="1450539.A0A318ZL95"/>
<dbReference type="InterPro" id="IPR011042">
    <property type="entry name" value="6-blade_b-propeller_TolB-like"/>
</dbReference>
<dbReference type="Proteomes" id="UP000248349">
    <property type="component" value="Unassembled WGS sequence"/>
</dbReference>
<keyword evidence="2" id="KW-1185">Reference proteome</keyword>
<dbReference type="SUPFAM" id="SSF63829">
    <property type="entry name" value="Calcium-dependent phosphotriesterase"/>
    <property type="match status" value="1"/>
</dbReference>
<dbReference type="PANTHER" id="PTHR42060:SF1">
    <property type="entry name" value="NHL REPEAT-CONTAINING PROTEIN"/>
    <property type="match status" value="1"/>
</dbReference>
<evidence type="ECO:0000313" key="2">
    <source>
        <dbReference type="Proteomes" id="UP000248349"/>
    </source>
</evidence>
<sequence length="319" mass="34487">MLSRFPSPCGPQQYSAKSRTLFQYARNGTWLENVAVRSNGDVLVTRLGVPELWSVDPRGQRNASLIETFPNSRSLFGITEISEDVFALVAGNFSMGSLSTPGTYAIWKIDLTTSDHPETSLITKVPKADFLNGLTLFNNNTLLSTDSAKGVIWRIDITHGNYSIAFSDPATMKPAPNSPKPVGINGIEVRNNYVYYTSTTGMLFARVRFNEYAAPVGRVEILARGFTPDDFVLSRNGTAYVAANAENSVLKVEPSGRVTLIAGNLFTTDLAGVTALALSRSQDVLYAVTAGGQFEPVLGAIIEPAKVVAIQLQVDKPDS</sequence>
<dbReference type="Gene3D" id="2.120.10.30">
    <property type="entry name" value="TolB, C-terminal domain"/>
    <property type="match status" value="1"/>
</dbReference>
<dbReference type="GeneID" id="37080288"/>
<organism evidence="1 2">
    <name type="scientific">Aspergillus saccharolyticus JOP 1030-1</name>
    <dbReference type="NCBI Taxonomy" id="1450539"/>
    <lineage>
        <taxon>Eukaryota</taxon>
        <taxon>Fungi</taxon>
        <taxon>Dikarya</taxon>
        <taxon>Ascomycota</taxon>
        <taxon>Pezizomycotina</taxon>
        <taxon>Eurotiomycetes</taxon>
        <taxon>Eurotiomycetidae</taxon>
        <taxon>Eurotiales</taxon>
        <taxon>Aspergillaceae</taxon>
        <taxon>Aspergillus</taxon>
        <taxon>Aspergillus subgen. Circumdati</taxon>
    </lineage>
</organism>
<name>A0A318ZL95_9EURO</name>
<evidence type="ECO:0000313" key="1">
    <source>
        <dbReference type="EMBL" id="PYH47647.1"/>
    </source>
</evidence>
<gene>
    <name evidence="1" type="ORF">BP01DRAFT_414485</name>
</gene>
<dbReference type="OrthoDB" id="9977941at2759"/>
<dbReference type="AlphaFoldDB" id="A0A318ZL95"/>